<evidence type="ECO:0000313" key="2">
    <source>
        <dbReference type="EMBL" id="KKN48852.1"/>
    </source>
</evidence>
<dbReference type="GO" id="GO:0006436">
    <property type="term" value="P:tryptophanyl-tRNA aminoacylation"/>
    <property type="evidence" value="ECO:0007669"/>
    <property type="project" value="TreeGrafter"/>
</dbReference>
<name>A0A0F9RGN6_9ZZZZ</name>
<evidence type="ECO:0000256" key="1">
    <source>
        <dbReference type="ARBA" id="ARBA00030268"/>
    </source>
</evidence>
<dbReference type="AlphaFoldDB" id="A0A0F9RGN6"/>
<dbReference type="PANTHER" id="PTHR10055:SF1">
    <property type="entry name" value="TRYPTOPHAN--TRNA LIGASE, CYTOPLASMIC"/>
    <property type="match status" value="1"/>
</dbReference>
<dbReference type="InterPro" id="IPR014729">
    <property type="entry name" value="Rossmann-like_a/b/a_fold"/>
</dbReference>
<dbReference type="Gene3D" id="3.40.50.620">
    <property type="entry name" value="HUPs"/>
    <property type="match status" value="1"/>
</dbReference>
<gene>
    <name evidence="2" type="ORF">LCGC14_0648570</name>
</gene>
<proteinExistence type="predicted"/>
<dbReference type="GO" id="GO:0005737">
    <property type="term" value="C:cytoplasm"/>
    <property type="evidence" value="ECO:0007669"/>
    <property type="project" value="TreeGrafter"/>
</dbReference>
<dbReference type="PANTHER" id="PTHR10055">
    <property type="entry name" value="TRYPTOPHANYL-TRNA SYNTHETASE"/>
    <property type="match status" value="1"/>
</dbReference>
<dbReference type="EMBL" id="LAZR01001199">
    <property type="protein sequence ID" value="KKN48852.1"/>
    <property type="molecule type" value="Genomic_DNA"/>
</dbReference>
<dbReference type="GO" id="GO:0004830">
    <property type="term" value="F:tryptophan-tRNA ligase activity"/>
    <property type="evidence" value="ECO:0007669"/>
    <property type="project" value="TreeGrafter"/>
</dbReference>
<organism evidence="2">
    <name type="scientific">marine sediment metagenome</name>
    <dbReference type="NCBI Taxonomy" id="412755"/>
    <lineage>
        <taxon>unclassified sequences</taxon>
        <taxon>metagenomes</taxon>
        <taxon>ecological metagenomes</taxon>
    </lineage>
</organism>
<comment type="caution">
    <text evidence="2">The sequence shown here is derived from an EMBL/GenBank/DDBJ whole genome shotgun (WGS) entry which is preliminary data.</text>
</comment>
<accession>A0A0F9RGN6</accession>
<protein>
    <recommendedName>
        <fullName evidence="1">Tryptophanyl-tRNA synthetase</fullName>
    </recommendedName>
</protein>
<reference evidence="2" key="1">
    <citation type="journal article" date="2015" name="Nature">
        <title>Complex archaea that bridge the gap between prokaryotes and eukaryotes.</title>
        <authorList>
            <person name="Spang A."/>
            <person name="Saw J.H."/>
            <person name="Jorgensen S.L."/>
            <person name="Zaremba-Niedzwiedzka K."/>
            <person name="Martijn J."/>
            <person name="Lind A.E."/>
            <person name="van Eijk R."/>
            <person name="Schleper C."/>
            <person name="Guy L."/>
            <person name="Ettema T.J."/>
        </authorList>
    </citation>
    <scope>NUCLEOTIDE SEQUENCE</scope>
</reference>
<sequence>MKIKMGNDFKLDPWGSSAIVGEDYIRLIKEFGIEEIDEKIMQKIQENRFMRRKIMFGHHDLQYVFKAIENNQLWAVMSGISSYSY</sequence>